<proteinExistence type="predicted"/>
<dbReference type="PANTHER" id="PTHR36454">
    <property type="entry name" value="LMO2823 PROTEIN"/>
    <property type="match status" value="1"/>
</dbReference>
<name>G2EGR0_9FLAO</name>
<dbReference type="OrthoDB" id="9781616at2"/>
<evidence type="ECO:0000313" key="2">
    <source>
        <dbReference type="Proteomes" id="UP000003730"/>
    </source>
</evidence>
<dbReference type="STRING" id="1046627.BZARG_2318"/>
<dbReference type="EMBL" id="AFXZ01000061">
    <property type="protein sequence ID" value="EGV42415.1"/>
    <property type="molecule type" value="Genomic_DNA"/>
</dbReference>
<dbReference type="InterPro" id="IPR008323">
    <property type="entry name" value="UCP033563"/>
</dbReference>
<evidence type="ECO:0000313" key="1">
    <source>
        <dbReference type="EMBL" id="EGV42415.1"/>
    </source>
</evidence>
<dbReference type="PIRSF" id="PIRSF033563">
    <property type="entry name" value="UCP033563"/>
    <property type="match status" value="1"/>
</dbReference>
<reference evidence="1 2" key="1">
    <citation type="journal article" date="2008" name="Int. J. Syst. Evol. Microbiol.">
        <title>Bizionia argentinensis sp. nov., isolated from surface marine water in Antarctica.</title>
        <authorList>
            <person name="Bercovich A."/>
            <person name="Vazquez S.C."/>
            <person name="Yankilevich P."/>
            <person name="Coria S.H."/>
            <person name="Foti M."/>
            <person name="Hernandez E."/>
            <person name="Vidal A."/>
            <person name="Ruberto L."/>
            <person name="Melo C."/>
            <person name="Marenssi S."/>
            <person name="Criscuolo M."/>
            <person name="Memoli M."/>
            <person name="Arguelles M."/>
            <person name="Mac Cormack W.P."/>
        </authorList>
    </citation>
    <scope>NUCLEOTIDE SEQUENCE [LARGE SCALE GENOMIC DNA]</scope>
    <source>
        <strain evidence="1 2">JUB59</strain>
    </source>
</reference>
<gene>
    <name evidence="1" type="ORF">BZARG_2318</name>
</gene>
<organism evidence="1 2">
    <name type="scientific">Bizionia argentinensis JUB59</name>
    <dbReference type="NCBI Taxonomy" id="1046627"/>
    <lineage>
        <taxon>Bacteria</taxon>
        <taxon>Pseudomonadati</taxon>
        <taxon>Bacteroidota</taxon>
        <taxon>Flavobacteriia</taxon>
        <taxon>Flavobacteriales</taxon>
        <taxon>Flavobacteriaceae</taxon>
        <taxon>Bizionia</taxon>
    </lineage>
</organism>
<dbReference type="PATRIC" id="fig|1046627.3.peg.2689"/>
<dbReference type="PANTHER" id="PTHR36454:SF1">
    <property type="entry name" value="DUF1015 DOMAIN-CONTAINING PROTEIN"/>
    <property type="match status" value="1"/>
</dbReference>
<dbReference type="eggNOG" id="COG4198">
    <property type="taxonomic scope" value="Bacteria"/>
</dbReference>
<dbReference type="RefSeq" id="WP_008639269.1">
    <property type="nucleotide sequence ID" value="NZ_AFXZ01000061.1"/>
</dbReference>
<protein>
    <submittedName>
        <fullName evidence="1">DUF1015 domain-containing protein</fullName>
    </submittedName>
</protein>
<keyword evidence="2" id="KW-1185">Reference proteome</keyword>
<dbReference type="Pfam" id="PF06245">
    <property type="entry name" value="DUF1015"/>
    <property type="match status" value="1"/>
</dbReference>
<sequence length="412" mass="48477">MVKIIPFKAVRPTRDKVSLVAARSYQSYSKEQRESRLRDNPFSFLHIVNPGYRFEKEISGIERYSLVKNRYLEFKEENIFVQDEKPTYYIYKIVDRENQEFNGIVAATSALDYENDLIKKHEDTIEYREIIFKEYLKTVGFNAEPVLLTYPDNAVIKGIISEKQKERPEYEFTTTYRDTHYLWRVDEPELLKNIEEEFKSMPHIYIADGHHRSASSYLLYKDLKALNPNHQGDEPYNFFMSYLIPESDLRIHEFNRLVKDLNGLSKDAFLIQLDTVYRIENRGTNPYKPTQKHHFSMYLDGDFYSLYLRKSAYNNDTSLDSLDAQILYKTILEPILGVEDLRNDERIFYMNGKKDIVNLKSNVDSGDFAVGFVMVAVTIEEMKQIADDGLKMPPKSTFIEPKLRSGITIYEF</sequence>
<accession>G2EGR0</accession>
<dbReference type="Proteomes" id="UP000003730">
    <property type="component" value="Unassembled WGS sequence"/>
</dbReference>
<dbReference type="AlphaFoldDB" id="G2EGR0"/>
<comment type="caution">
    <text evidence="1">The sequence shown here is derived from an EMBL/GenBank/DDBJ whole genome shotgun (WGS) entry which is preliminary data.</text>
</comment>